<comment type="caution">
    <text evidence="4">The sequence shown here is derived from an EMBL/GenBank/DDBJ whole genome shotgun (WGS) entry which is preliminary data.</text>
</comment>
<protein>
    <submittedName>
        <fullName evidence="4">Pex6 protein</fullName>
    </submittedName>
</protein>
<dbReference type="GO" id="GO:0005509">
    <property type="term" value="F:calcium ion binding"/>
    <property type="evidence" value="ECO:0007669"/>
    <property type="project" value="InterPro"/>
</dbReference>
<name>A0A812NK72_SYMPI</name>
<evidence type="ECO:0000313" key="4">
    <source>
        <dbReference type="EMBL" id="CAE7320757.1"/>
    </source>
</evidence>
<keyword evidence="1" id="KW-0106">Calcium</keyword>
<dbReference type="PROSITE" id="PS50222">
    <property type="entry name" value="EF_HAND_2"/>
    <property type="match status" value="2"/>
</dbReference>
<accession>A0A812NK72</accession>
<evidence type="ECO:0000256" key="2">
    <source>
        <dbReference type="SAM" id="Phobius"/>
    </source>
</evidence>
<evidence type="ECO:0000256" key="1">
    <source>
        <dbReference type="ARBA" id="ARBA00022837"/>
    </source>
</evidence>
<dbReference type="PROSITE" id="PS00018">
    <property type="entry name" value="EF_HAND_1"/>
    <property type="match status" value="2"/>
</dbReference>
<dbReference type="SUPFAM" id="SSF47473">
    <property type="entry name" value="EF-hand"/>
    <property type="match status" value="1"/>
</dbReference>
<feature type="domain" description="EF-hand" evidence="3">
    <location>
        <begin position="93"/>
        <end position="128"/>
    </location>
</feature>
<reference evidence="4" key="1">
    <citation type="submission" date="2021-02" db="EMBL/GenBank/DDBJ databases">
        <authorList>
            <person name="Dougan E. K."/>
            <person name="Rhodes N."/>
            <person name="Thang M."/>
            <person name="Chan C."/>
        </authorList>
    </citation>
    <scope>NUCLEOTIDE SEQUENCE</scope>
</reference>
<evidence type="ECO:0000259" key="3">
    <source>
        <dbReference type="PROSITE" id="PS50222"/>
    </source>
</evidence>
<keyword evidence="2" id="KW-0472">Membrane</keyword>
<dbReference type="InterPro" id="IPR002048">
    <property type="entry name" value="EF_hand_dom"/>
</dbReference>
<gene>
    <name evidence="4" type="primary">pex6</name>
    <name evidence="4" type="ORF">SPIL2461_LOCUS7401</name>
</gene>
<dbReference type="Pfam" id="PF13499">
    <property type="entry name" value="EF-hand_7"/>
    <property type="match status" value="1"/>
</dbReference>
<feature type="transmembrane region" description="Helical" evidence="2">
    <location>
        <begin position="48"/>
        <end position="69"/>
    </location>
</feature>
<dbReference type="OrthoDB" id="26525at2759"/>
<keyword evidence="2" id="KW-1133">Transmembrane helix</keyword>
<organism evidence="4 5">
    <name type="scientific">Symbiodinium pilosum</name>
    <name type="common">Dinoflagellate</name>
    <dbReference type="NCBI Taxonomy" id="2952"/>
    <lineage>
        <taxon>Eukaryota</taxon>
        <taxon>Sar</taxon>
        <taxon>Alveolata</taxon>
        <taxon>Dinophyceae</taxon>
        <taxon>Suessiales</taxon>
        <taxon>Symbiodiniaceae</taxon>
        <taxon>Symbiodinium</taxon>
    </lineage>
</organism>
<dbReference type="InterPro" id="IPR011992">
    <property type="entry name" value="EF-hand-dom_pair"/>
</dbReference>
<dbReference type="EMBL" id="CAJNIZ010011536">
    <property type="protein sequence ID" value="CAE7320757.1"/>
    <property type="molecule type" value="Genomic_DNA"/>
</dbReference>
<dbReference type="SMART" id="SM00054">
    <property type="entry name" value="EFh"/>
    <property type="match status" value="2"/>
</dbReference>
<dbReference type="AlphaFoldDB" id="A0A812NK72"/>
<dbReference type="InterPro" id="IPR018247">
    <property type="entry name" value="EF_Hand_1_Ca_BS"/>
</dbReference>
<dbReference type="Proteomes" id="UP000649617">
    <property type="component" value="Unassembled WGS sequence"/>
</dbReference>
<keyword evidence="5" id="KW-1185">Reference proteome</keyword>
<sequence>MPQTEVCNSKDWQEVAAEHEDVYVRVLESAYGVLSGLRSLEAEAGMRLLLIYVAFVVLAVLNVVTGVFVDNAFRCAEKQRSLAIQKEMDRQEQFVQQIRDFFAAMDQDDSGDVTPEELAEMLKDPTLSAYFRVLGFEIDDAARFINLLDKDKDGSISVEEFLRGCLKYRGMATAVDMHQCLRLVRQTQRSLVELRSCIYAKPSSLPQSPRYPLGPHWLTLSLELSGCTCPVEDALVCCLSGKRAQARRLARSESS</sequence>
<dbReference type="Gene3D" id="1.10.238.10">
    <property type="entry name" value="EF-hand"/>
    <property type="match status" value="1"/>
</dbReference>
<evidence type="ECO:0000313" key="5">
    <source>
        <dbReference type="Proteomes" id="UP000649617"/>
    </source>
</evidence>
<dbReference type="CDD" id="cd00051">
    <property type="entry name" value="EFh"/>
    <property type="match status" value="1"/>
</dbReference>
<proteinExistence type="predicted"/>
<keyword evidence="2" id="KW-0812">Transmembrane</keyword>
<feature type="domain" description="EF-hand" evidence="3">
    <location>
        <begin position="136"/>
        <end position="171"/>
    </location>
</feature>